<dbReference type="PATRIC" id="fig|1123500.6.peg.709"/>
<dbReference type="GO" id="GO:0004564">
    <property type="term" value="F:beta-fructofuranosidase activity"/>
    <property type="evidence" value="ECO:0007669"/>
    <property type="project" value="UniProtKB-EC"/>
</dbReference>
<dbReference type="PANTHER" id="PTHR43101:SF1">
    <property type="entry name" value="BETA-FRUCTOSIDASE"/>
    <property type="match status" value="1"/>
</dbReference>
<sequence length="422" mass="48084">MNQNGMFLSEQDGYEKFHIYPQWGLLNDPNGLCYFKGRYHVFYQWNNQAVNHHHKVWGHVTSSDLLHWERQPIALAADQPYDAGGVYSGSALVYQNKLYLFYTGNIRDNKGESVASCQCWAVSTDGIHFTKLGPLVDVPKGYTRHVRDPKIWRVENTFYLLLGAQRTDLVGDVIYYESQDLKSWVFKGSLLQDQLLDQRGYMLECPDIITLGEQQVLVVSPQGLSAQGNHWQNIHNTAYVVGNFDAKANKFKCTSALQELDAGFEFYAPQTLTHQDRTLMWGWAGMMSAEREANLPTVKTGWAHLLTTPRQLSLVDKQLKQLPPAELLVKARPLPENETTFLEPGVYTAVIKPGWHLKLGSLTLTVDANHLRMIRKNWENDGEDERSIPLSPEQKGLYLIIDQSIVEVFAQNGDFAMTARFF</sequence>
<evidence type="ECO:0000256" key="9">
    <source>
        <dbReference type="RuleBase" id="RU365015"/>
    </source>
</evidence>
<comment type="function">
    <text evidence="9">Enables the bacterium to metabolize sucrose as a sole carbon source.</text>
</comment>
<dbReference type="SUPFAM" id="SSF75005">
    <property type="entry name" value="Arabinanase/levansucrase/invertase"/>
    <property type="match status" value="1"/>
</dbReference>
<keyword evidence="13" id="KW-1185">Reference proteome</keyword>
<evidence type="ECO:0000256" key="4">
    <source>
        <dbReference type="ARBA" id="ARBA00019623"/>
    </source>
</evidence>
<reference evidence="12 13" key="1">
    <citation type="journal article" date="2015" name="Genome Announc.">
        <title>Expanding the biotechnology potential of lactobacilli through comparative genomics of 213 strains and associated genera.</title>
        <authorList>
            <person name="Sun Z."/>
            <person name="Harris H.M."/>
            <person name="McCann A."/>
            <person name="Guo C."/>
            <person name="Argimon S."/>
            <person name="Zhang W."/>
            <person name="Yang X."/>
            <person name="Jeffery I.B."/>
            <person name="Cooney J.C."/>
            <person name="Kagawa T.F."/>
            <person name="Liu W."/>
            <person name="Song Y."/>
            <person name="Salvetti E."/>
            <person name="Wrobel A."/>
            <person name="Rasinkangas P."/>
            <person name="Parkhill J."/>
            <person name="Rea M.C."/>
            <person name="O'Sullivan O."/>
            <person name="Ritari J."/>
            <person name="Douillard F.P."/>
            <person name="Paul Ross R."/>
            <person name="Yang R."/>
            <person name="Briner A.E."/>
            <person name="Felis G.E."/>
            <person name="de Vos W.M."/>
            <person name="Barrangou R."/>
            <person name="Klaenhammer T.R."/>
            <person name="Caufield P.W."/>
            <person name="Cui Y."/>
            <person name="Zhang H."/>
            <person name="O'Toole P.W."/>
        </authorList>
    </citation>
    <scope>NUCLEOTIDE SEQUENCE [LARGE SCALE GENOMIC DNA]</scope>
    <source>
        <strain evidence="12 13">DSM 20190</strain>
    </source>
</reference>
<dbReference type="InterPro" id="IPR018053">
    <property type="entry name" value="Glyco_hydro_32_AS"/>
</dbReference>
<name>A0A0R2FVK1_9LACO</name>
<dbReference type="InterPro" id="IPR023296">
    <property type="entry name" value="Glyco_hydro_beta-prop_sf"/>
</dbReference>
<proteinExistence type="inferred from homology"/>
<evidence type="ECO:0000259" key="11">
    <source>
        <dbReference type="Pfam" id="PF08244"/>
    </source>
</evidence>
<dbReference type="InterPro" id="IPR013189">
    <property type="entry name" value="Glyco_hydro_32_C"/>
</dbReference>
<dbReference type="CDD" id="cd18623">
    <property type="entry name" value="GH32_ScrB-like"/>
    <property type="match status" value="1"/>
</dbReference>
<dbReference type="Gene3D" id="2.115.10.20">
    <property type="entry name" value="Glycosyl hydrolase domain, family 43"/>
    <property type="match status" value="1"/>
</dbReference>
<evidence type="ECO:0000313" key="13">
    <source>
        <dbReference type="Proteomes" id="UP000051296"/>
    </source>
</evidence>
<evidence type="ECO:0000259" key="10">
    <source>
        <dbReference type="Pfam" id="PF00251"/>
    </source>
</evidence>
<comment type="subcellular location">
    <subcellularLocation>
        <location evidence="9">Cytoplasm</location>
    </subcellularLocation>
</comment>
<evidence type="ECO:0000256" key="7">
    <source>
        <dbReference type="ARBA" id="ARBA00033367"/>
    </source>
</evidence>
<gene>
    <name evidence="12" type="ORF">IV68_GL000705</name>
</gene>
<dbReference type="Pfam" id="PF00251">
    <property type="entry name" value="Glyco_hydro_32N"/>
    <property type="match status" value="1"/>
</dbReference>
<dbReference type="NCBIfam" id="TIGR01322">
    <property type="entry name" value="scrB_fam"/>
    <property type="match status" value="1"/>
</dbReference>
<comment type="catalytic activity">
    <reaction evidence="8">
        <text>Hydrolysis of terminal non-reducing beta-D-fructofuranoside residues in beta-D-fructofuranosides.</text>
        <dbReference type="EC" id="3.2.1.26"/>
    </reaction>
</comment>
<dbReference type="PANTHER" id="PTHR43101">
    <property type="entry name" value="BETA-FRUCTOSIDASE"/>
    <property type="match status" value="1"/>
</dbReference>
<dbReference type="InterPro" id="IPR006232">
    <property type="entry name" value="Suc6P_hydrolase"/>
</dbReference>
<dbReference type="Pfam" id="PF08244">
    <property type="entry name" value="Glyco_hydro_32C"/>
    <property type="match status" value="1"/>
</dbReference>
<dbReference type="FunCoup" id="A0A0R2FVK1">
    <property type="interactions" value="23"/>
</dbReference>
<dbReference type="AlphaFoldDB" id="A0A0R2FVK1"/>
<dbReference type="InterPro" id="IPR013320">
    <property type="entry name" value="ConA-like_dom_sf"/>
</dbReference>
<keyword evidence="9" id="KW-0119">Carbohydrate metabolism</keyword>
<comment type="similarity">
    <text evidence="2 8">Belongs to the glycosyl hydrolase 32 family.</text>
</comment>
<comment type="pathway">
    <text evidence="1 9">Glycan biosynthesis; sucrose metabolism.</text>
</comment>
<evidence type="ECO:0000256" key="5">
    <source>
        <dbReference type="ARBA" id="ARBA00022801"/>
    </source>
</evidence>
<dbReference type="GO" id="GO:0005985">
    <property type="term" value="P:sucrose metabolic process"/>
    <property type="evidence" value="ECO:0007669"/>
    <property type="project" value="UniProtKB-UniPathway"/>
</dbReference>
<accession>A0A0R2FVK1</accession>
<dbReference type="EMBL" id="JQAX01000002">
    <property type="protein sequence ID" value="KRN32354.1"/>
    <property type="molecule type" value="Genomic_DNA"/>
</dbReference>
<dbReference type="EC" id="3.2.1.26" evidence="3 8"/>
<dbReference type="UniPathway" id="UPA00238"/>
<evidence type="ECO:0000256" key="6">
    <source>
        <dbReference type="ARBA" id="ARBA00023295"/>
    </source>
</evidence>
<dbReference type="InParanoid" id="A0A0R2FVK1"/>
<dbReference type="InterPro" id="IPR013148">
    <property type="entry name" value="Glyco_hydro_32_N"/>
</dbReference>
<dbReference type="SMART" id="SM00640">
    <property type="entry name" value="Glyco_32"/>
    <property type="match status" value="1"/>
</dbReference>
<evidence type="ECO:0000256" key="1">
    <source>
        <dbReference type="ARBA" id="ARBA00004914"/>
    </source>
</evidence>
<dbReference type="STRING" id="1123500.GCA_000420365_00724"/>
<protein>
    <recommendedName>
        <fullName evidence="4 8">Sucrose-6-phosphate hydrolase</fullName>
        <ecNumber evidence="3 8">3.2.1.26</ecNumber>
    </recommendedName>
    <alternativeName>
        <fullName evidence="7 9">Invertase</fullName>
    </alternativeName>
</protein>
<evidence type="ECO:0000256" key="3">
    <source>
        <dbReference type="ARBA" id="ARBA00012758"/>
    </source>
</evidence>
<dbReference type="GO" id="GO:0005737">
    <property type="term" value="C:cytoplasm"/>
    <property type="evidence" value="ECO:0007669"/>
    <property type="project" value="UniProtKB-SubCell"/>
</dbReference>
<keyword evidence="9" id="KW-0963">Cytoplasm</keyword>
<organism evidence="12 13">
    <name type="scientific">Weissella halotolerans DSM 20190</name>
    <dbReference type="NCBI Taxonomy" id="1123500"/>
    <lineage>
        <taxon>Bacteria</taxon>
        <taxon>Bacillati</taxon>
        <taxon>Bacillota</taxon>
        <taxon>Bacilli</taxon>
        <taxon>Lactobacillales</taxon>
        <taxon>Lactobacillaceae</taxon>
        <taxon>Weissella</taxon>
    </lineage>
</organism>
<dbReference type="InterPro" id="IPR001362">
    <property type="entry name" value="Glyco_hydro_32"/>
</dbReference>
<dbReference type="PROSITE" id="PS00609">
    <property type="entry name" value="GLYCOSYL_HYDROL_F32"/>
    <property type="match status" value="1"/>
</dbReference>
<evidence type="ECO:0000256" key="8">
    <source>
        <dbReference type="RuleBase" id="RU362110"/>
    </source>
</evidence>
<dbReference type="SUPFAM" id="SSF49899">
    <property type="entry name" value="Concanavalin A-like lectins/glucanases"/>
    <property type="match status" value="1"/>
</dbReference>
<evidence type="ECO:0000313" key="12">
    <source>
        <dbReference type="EMBL" id="KRN32354.1"/>
    </source>
</evidence>
<keyword evidence="6 8" id="KW-0326">Glycosidase</keyword>
<dbReference type="Gene3D" id="2.60.120.560">
    <property type="entry name" value="Exo-inulinase, domain 1"/>
    <property type="match status" value="1"/>
</dbReference>
<feature type="domain" description="Glycosyl hydrolase family 32 C-terminal" evidence="11">
    <location>
        <begin position="386"/>
        <end position="422"/>
    </location>
</feature>
<dbReference type="eggNOG" id="COG1621">
    <property type="taxonomic scope" value="Bacteria"/>
</dbReference>
<comment type="caution">
    <text evidence="12">The sequence shown here is derived from an EMBL/GenBank/DDBJ whole genome shotgun (WGS) entry which is preliminary data.</text>
</comment>
<evidence type="ECO:0000256" key="2">
    <source>
        <dbReference type="ARBA" id="ARBA00009902"/>
    </source>
</evidence>
<dbReference type="Proteomes" id="UP000051296">
    <property type="component" value="Unassembled WGS sequence"/>
</dbReference>
<dbReference type="RefSeq" id="WP_022791501.1">
    <property type="nucleotide sequence ID" value="NZ_ATUU01000002.1"/>
</dbReference>
<dbReference type="InterPro" id="IPR051214">
    <property type="entry name" value="GH32_Enzymes"/>
</dbReference>
<keyword evidence="5 8" id="KW-0378">Hydrolase</keyword>
<feature type="domain" description="Glycosyl hydrolase family 32 N-terminal" evidence="10">
    <location>
        <begin position="18"/>
        <end position="323"/>
    </location>
</feature>